<gene>
    <name evidence="1" type="ORF">M6B38_379775</name>
</gene>
<reference evidence="1" key="2">
    <citation type="submission" date="2023-04" db="EMBL/GenBank/DDBJ databases">
        <authorList>
            <person name="Bruccoleri R.E."/>
            <person name="Oakeley E.J."/>
            <person name="Faust A.-M."/>
            <person name="Dessus-Babus S."/>
            <person name="Altorfer M."/>
            <person name="Burckhardt D."/>
            <person name="Oertli M."/>
            <person name="Naumann U."/>
            <person name="Petersen F."/>
            <person name="Wong J."/>
        </authorList>
    </citation>
    <scope>NUCLEOTIDE SEQUENCE</scope>
    <source>
        <strain evidence="1">GSM-AAB239-AS_SAM_17_03QT</strain>
        <tissue evidence="1">Leaf</tissue>
    </source>
</reference>
<keyword evidence="2" id="KW-1185">Reference proteome</keyword>
<protein>
    <submittedName>
        <fullName evidence="1">Uncharacterized protein</fullName>
    </submittedName>
</protein>
<comment type="caution">
    <text evidence="1">The sequence shown here is derived from an EMBL/GenBank/DDBJ whole genome shotgun (WGS) entry which is preliminary data.</text>
</comment>
<evidence type="ECO:0000313" key="2">
    <source>
        <dbReference type="Proteomes" id="UP001140949"/>
    </source>
</evidence>
<dbReference type="Proteomes" id="UP001140949">
    <property type="component" value="Unassembled WGS sequence"/>
</dbReference>
<name>A0AAX6G914_IRIPA</name>
<evidence type="ECO:0000313" key="1">
    <source>
        <dbReference type="EMBL" id="KAJ6824858.1"/>
    </source>
</evidence>
<reference evidence="1" key="1">
    <citation type="journal article" date="2023" name="GigaByte">
        <title>Genome assembly of the bearded iris, Iris pallida Lam.</title>
        <authorList>
            <person name="Bruccoleri R.E."/>
            <person name="Oakeley E.J."/>
            <person name="Faust A.M.E."/>
            <person name="Altorfer M."/>
            <person name="Dessus-Babus S."/>
            <person name="Burckhardt D."/>
            <person name="Oertli M."/>
            <person name="Naumann U."/>
            <person name="Petersen F."/>
            <person name="Wong J."/>
        </authorList>
    </citation>
    <scope>NUCLEOTIDE SEQUENCE</scope>
    <source>
        <strain evidence="1">GSM-AAB239-AS_SAM_17_03QT</strain>
    </source>
</reference>
<dbReference type="AlphaFoldDB" id="A0AAX6G914"/>
<sequence length="75" mass="8526">MAKTRGVLGLDWPEPLVTFALSCGSWSSYVLGEGLHCISSREATGNNKEELFASIDWHFFCWIGCRFLNCWFGIY</sequence>
<proteinExistence type="predicted"/>
<accession>A0AAX6G914</accession>
<organism evidence="1 2">
    <name type="scientific">Iris pallida</name>
    <name type="common">Sweet iris</name>
    <dbReference type="NCBI Taxonomy" id="29817"/>
    <lineage>
        <taxon>Eukaryota</taxon>
        <taxon>Viridiplantae</taxon>
        <taxon>Streptophyta</taxon>
        <taxon>Embryophyta</taxon>
        <taxon>Tracheophyta</taxon>
        <taxon>Spermatophyta</taxon>
        <taxon>Magnoliopsida</taxon>
        <taxon>Liliopsida</taxon>
        <taxon>Asparagales</taxon>
        <taxon>Iridaceae</taxon>
        <taxon>Iridoideae</taxon>
        <taxon>Irideae</taxon>
        <taxon>Iris</taxon>
    </lineage>
</organism>
<dbReference type="EMBL" id="JANAVB010021798">
    <property type="protein sequence ID" value="KAJ6824858.1"/>
    <property type="molecule type" value="Genomic_DNA"/>
</dbReference>